<dbReference type="EMBL" id="DRZX01000046">
    <property type="protein sequence ID" value="HHS48452.1"/>
    <property type="molecule type" value="Genomic_DNA"/>
</dbReference>
<sequence>YAHVNAGGSKGQMVQEGQVIGHLNGDTLHFELRKGSVPVNPLNFINRRYLGG</sequence>
<proteinExistence type="predicted"/>
<feature type="non-terminal residue" evidence="1">
    <location>
        <position position="1"/>
    </location>
</feature>
<gene>
    <name evidence="1" type="ORF">ENM99_01085</name>
</gene>
<dbReference type="Gene3D" id="2.70.70.10">
    <property type="entry name" value="Glucose Permease (Domain IIA)"/>
    <property type="match status" value="1"/>
</dbReference>
<dbReference type="InterPro" id="IPR011055">
    <property type="entry name" value="Dup_hybrid_motif"/>
</dbReference>
<organism evidence="1">
    <name type="scientific">Desulfurella acetivorans</name>
    <dbReference type="NCBI Taxonomy" id="33002"/>
    <lineage>
        <taxon>Bacteria</taxon>
        <taxon>Pseudomonadati</taxon>
        <taxon>Campylobacterota</taxon>
        <taxon>Desulfurellia</taxon>
        <taxon>Desulfurellales</taxon>
        <taxon>Desulfurellaceae</taxon>
        <taxon>Desulfurella</taxon>
    </lineage>
</organism>
<protein>
    <submittedName>
        <fullName evidence="1">M23 family peptidase</fullName>
    </submittedName>
</protein>
<reference evidence="1" key="1">
    <citation type="journal article" date="2020" name="mSystems">
        <title>Genome- and Community-Level Interaction Insights into Carbon Utilization and Element Cycling Functions of Hydrothermarchaeota in Hydrothermal Sediment.</title>
        <authorList>
            <person name="Zhou Z."/>
            <person name="Liu Y."/>
            <person name="Xu W."/>
            <person name="Pan J."/>
            <person name="Luo Z.H."/>
            <person name="Li M."/>
        </authorList>
    </citation>
    <scope>NUCLEOTIDE SEQUENCE [LARGE SCALE GENOMIC DNA]</scope>
    <source>
        <strain evidence="1">SpSt-1135</strain>
    </source>
</reference>
<dbReference type="SUPFAM" id="SSF51261">
    <property type="entry name" value="Duplicated hybrid motif"/>
    <property type="match status" value="1"/>
</dbReference>
<dbReference type="AlphaFoldDB" id="A0A7C6E9U8"/>
<accession>A0A7C6E9U8</accession>
<evidence type="ECO:0000313" key="1">
    <source>
        <dbReference type="EMBL" id="HHS48452.1"/>
    </source>
</evidence>
<name>A0A7C6E9U8_DESAE</name>
<dbReference type="Proteomes" id="UP000886400">
    <property type="component" value="Unassembled WGS sequence"/>
</dbReference>
<comment type="caution">
    <text evidence="1">The sequence shown here is derived from an EMBL/GenBank/DDBJ whole genome shotgun (WGS) entry which is preliminary data.</text>
</comment>